<dbReference type="PIRSF" id="PIRSF004846">
    <property type="entry name" value="ModA"/>
    <property type="match status" value="1"/>
</dbReference>
<dbReference type="Gene3D" id="3.40.190.10">
    <property type="entry name" value="Periplasmic binding protein-like II"/>
    <property type="match status" value="2"/>
</dbReference>
<protein>
    <submittedName>
        <fullName evidence="5">Molybdate ABC transporter substrate-binding protein</fullName>
    </submittedName>
</protein>
<evidence type="ECO:0000256" key="1">
    <source>
        <dbReference type="ARBA" id="ARBA00009175"/>
    </source>
</evidence>
<dbReference type="RefSeq" id="WP_344259516.1">
    <property type="nucleotide sequence ID" value="NZ_BAAAMJ010000010.1"/>
</dbReference>
<sequence>MRARSRAAVLAAALLVAPVAACGDAQQRDPAITLTVLAASSLADVLDEARAGYEEEQPDIRLRLSFAGSQELVAQIRQGLPADILITADSDTMDALRGRTGKVRFIAGNEMTIVTAPGNPDGIHDTAGLARPGLKVVLAAPEVPAGAYGREVLERAGVTVSPVSEEPGVRAVLGKVVLGEADAGLVYVTDAVAAGESVGRVPVPSEENVTVRYPAAALTDSTHPAQAEDFLLWLESGTAQRLLHDAGFQQP</sequence>
<dbReference type="EMBL" id="BAAAMJ010000010">
    <property type="protein sequence ID" value="GAA1904207.1"/>
    <property type="molecule type" value="Genomic_DNA"/>
</dbReference>
<dbReference type="Pfam" id="PF13531">
    <property type="entry name" value="SBP_bac_11"/>
    <property type="match status" value="1"/>
</dbReference>
<reference evidence="5 6" key="1">
    <citation type="journal article" date="2019" name="Int. J. Syst. Evol. Microbiol.">
        <title>The Global Catalogue of Microorganisms (GCM) 10K type strain sequencing project: providing services to taxonomists for standard genome sequencing and annotation.</title>
        <authorList>
            <consortium name="The Broad Institute Genomics Platform"/>
            <consortium name="The Broad Institute Genome Sequencing Center for Infectious Disease"/>
            <person name="Wu L."/>
            <person name="Ma J."/>
        </authorList>
    </citation>
    <scope>NUCLEOTIDE SEQUENCE [LARGE SCALE GENOMIC DNA]</scope>
    <source>
        <strain evidence="5 6">JCM 13581</strain>
    </source>
</reference>
<comment type="similarity">
    <text evidence="1">Belongs to the bacterial solute-binding protein ModA family.</text>
</comment>
<organism evidence="5 6">
    <name type="scientific">Streptomyces sodiiphilus</name>
    <dbReference type="NCBI Taxonomy" id="226217"/>
    <lineage>
        <taxon>Bacteria</taxon>
        <taxon>Bacillati</taxon>
        <taxon>Actinomycetota</taxon>
        <taxon>Actinomycetes</taxon>
        <taxon>Kitasatosporales</taxon>
        <taxon>Streptomycetaceae</taxon>
        <taxon>Streptomyces</taxon>
    </lineage>
</organism>
<dbReference type="SUPFAM" id="SSF53850">
    <property type="entry name" value="Periplasmic binding protein-like II"/>
    <property type="match status" value="1"/>
</dbReference>
<evidence type="ECO:0000313" key="6">
    <source>
        <dbReference type="Proteomes" id="UP001501303"/>
    </source>
</evidence>
<gene>
    <name evidence="5" type="primary">modA</name>
    <name evidence="5" type="ORF">GCM10009716_12670</name>
</gene>
<keyword evidence="3 4" id="KW-0732">Signal</keyword>
<evidence type="ECO:0000256" key="3">
    <source>
        <dbReference type="ARBA" id="ARBA00022729"/>
    </source>
</evidence>
<dbReference type="Proteomes" id="UP001501303">
    <property type="component" value="Unassembled WGS sequence"/>
</dbReference>
<proteinExistence type="inferred from homology"/>
<accession>A0ABN2NXP2</accession>
<dbReference type="NCBIfam" id="TIGR01256">
    <property type="entry name" value="modA"/>
    <property type="match status" value="1"/>
</dbReference>
<evidence type="ECO:0000256" key="4">
    <source>
        <dbReference type="SAM" id="SignalP"/>
    </source>
</evidence>
<dbReference type="PANTHER" id="PTHR30632">
    <property type="entry name" value="MOLYBDATE-BINDING PERIPLASMIC PROTEIN"/>
    <property type="match status" value="1"/>
</dbReference>
<dbReference type="InterPro" id="IPR005950">
    <property type="entry name" value="ModA"/>
</dbReference>
<dbReference type="InterPro" id="IPR050682">
    <property type="entry name" value="ModA/WtpA"/>
</dbReference>
<evidence type="ECO:0000256" key="2">
    <source>
        <dbReference type="ARBA" id="ARBA00022723"/>
    </source>
</evidence>
<evidence type="ECO:0000313" key="5">
    <source>
        <dbReference type="EMBL" id="GAA1904207.1"/>
    </source>
</evidence>
<comment type="caution">
    <text evidence="5">The sequence shown here is derived from an EMBL/GenBank/DDBJ whole genome shotgun (WGS) entry which is preliminary data.</text>
</comment>
<dbReference type="PANTHER" id="PTHR30632:SF0">
    <property type="entry name" value="SULFATE-BINDING PROTEIN"/>
    <property type="match status" value="1"/>
</dbReference>
<feature type="chain" id="PRO_5045196344" evidence="4">
    <location>
        <begin position="22"/>
        <end position="251"/>
    </location>
</feature>
<keyword evidence="2" id="KW-0479">Metal-binding</keyword>
<name>A0ABN2NXP2_9ACTN</name>
<keyword evidence="6" id="KW-1185">Reference proteome</keyword>
<feature type="signal peptide" evidence="4">
    <location>
        <begin position="1"/>
        <end position="21"/>
    </location>
</feature>